<comment type="caution">
    <text evidence="5">The sequence shown here is derived from an EMBL/GenBank/DDBJ whole genome shotgun (WGS) entry which is preliminary data.</text>
</comment>
<evidence type="ECO:0000256" key="2">
    <source>
        <dbReference type="ARBA" id="ARBA00010742"/>
    </source>
</evidence>
<dbReference type="AlphaFoldDB" id="L8PQ55"/>
<dbReference type="Proteomes" id="UP000011205">
    <property type="component" value="Unassembled WGS sequence"/>
</dbReference>
<dbReference type="InterPro" id="IPR015168">
    <property type="entry name" value="SsuA/THI5"/>
</dbReference>
<dbReference type="CDD" id="cd01008">
    <property type="entry name" value="PBP2_NrtA_SsuA_CpmA_like"/>
    <property type="match status" value="1"/>
</dbReference>
<keyword evidence="3" id="KW-0732">Signal</keyword>
<comment type="similarity">
    <text evidence="2">Belongs to the bacterial solute-binding protein SsuA/TauA family.</text>
</comment>
<name>L8PQ55_STRVR</name>
<reference evidence="5 6" key="1">
    <citation type="journal article" date="2013" name="Genome Announc.">
        <title>Draft Genome Sequence of Streptomyces viridochromogenes Strain Tu57, Producer of Avilamycin.</title>
        <authorList>
            <person name="Gruning B.A."/>
            <person name="Erxleben A."/>
            <person name="Hahnlein A."/>
            <person name="Gunther S."/>
        </authorList>
    </citation>
    <scope>NUCLEOTIDE SEQUENCE [LARGE SCALE GENOMIC DNA]</scope>
    <source>
        <strain evidence="5 6">Tue57</strain>
    </source>
</reference>
<dbReference type="Pfam" id="PF09084">
    <property type="entry name" value="NMT1"/>
    <property type="match status" value="1"/>
</dbReference>
<evidence type="ECO:0000313" key="6">
    <source>
        <dbReference type="Proteomes" id="UP000011205"/>
    </source>
</evidence>
<gene>
    <name evidence="5" type="ORF">STVIR_0790</name>
</gene>
<proteinExistence type="inferred from homology"/>
<comment type="subcellular location">
    <subcellularLocation>
        <location evidence="1">Periplasm</location>
    </subcellularLocation>
</comment>
<dbReference type="InterPro" id="IPR001638">
    <property type="entry name" value="Solute-binding_3/MltF_N"/>
</dbReference>
<accession>L8PQ55</accession>
<dbReference type="EMBL" id="AMLP01000032">
    <property type="protein sequence ID" value="ELS58239.1"/>
    <property type="molecule type" value="Genomic_DNA"/>
</dbReference>
<dbReference type="Gene3D" id="3.40.190.10">
    <property type="entry name" value="Periplasmic binding protein-like II"/>
    <property type="match status" value="3"/>
</dbReference>
<evidence type="ECO:0000256" key="3">
    <source>
        <dbReference type="ARBA" id="ARBA00022729"/>
    </source>
</evidence>
<dbReference type="GO" id="GO:0042597">
    <property type="term" value="C:periplasmic space"/>
    <property type="evidence" value="ECO:0007669"/>
    <property type="project" value="UniProtKB-SubCell"/>
</dbReference>
<feature type="domain" description="Solute-binding protein family 3/N-terminal" evidence="4">
    <location>
        <begin position="1"/>
        <end position="238"/>
    </location>
</feature>
<sequence>MATAAAIDHTSAFSALEKGFFKKHNLTAQVKKYPTGVEITNAVVSGEAQFGILGSYATLTAVAKDLPVRVIAIGHGDATKTHYNANQALVAAQGSGIKPGKLSTLKGKKIGLPLGASPEAYVESLLSQAGLSRKDVELANVLPADALTALKQKSVDAVAMFEPGPHIALEKVPGSKIIIQGKAASWYDPGVIVANSSYLRKNPKAVEQFLVSIAEAQRWARTNTGEAAEIATHWIDNLSGPTAEKAIKNIRFDMRLSANVLDGYRQSTVPFLEGQDKVPSGFNPAKAVDAAPLNKVRVQYPSHFSDLAPLPESEELK</sequence>
<evidence type="ECO:0000259" key="4">
    <source>
        <dbReference type="SMART" id="SM00062"/>
    </source>
</evidence>
<evidence type="ECO:0000313" key="5">
    <source>
        <dbReference type="EMBL" id="ELS58239.1"/>
    </source>
</evidence>
<dbReference type="PANTHER" id="PTHR30024">
    <property type="entry name" value="ALIPHATIC SULFONATES-BINDING PROTEIN-RELATED"/>
    <property type="match status" value="1"/>
</dbReference>
<evidence type="ECO:0000256" key="1">
    <source>
        <dbReference type="ARBA" id="ARBA00004418"/>
    </source>
</evidence>
<dbReference type="PANTHER" id="PTHR30024:SF47">
    <property type="entry name" value="TAURINE-BINDING PERIPLASMIC PROTEIN"/>
    <property type="match status" value="1"/>
</dbReference>
<dbReference type="SMART" id="SM00062">
    <property type="entry name" value="PBPb"/>
    <property type="match status" value="1"/>
</dbReference>
<dbReference type="PATRIC" id="fig|1160705.3.peg.786"/>
<dbReference type="SUPFAM" id="SSF53850">
    <property type="entry name" value="Periplasmic binding protein-like II"/>
    <property type="match status" value="1"/>
</dbReference>
<organism evidence="5 6">
    <name type="scientific">Streptomyces viridochromogenes Tue57</name>
    <dbReference type="NCBI Taxonomy" id="1160705"/>
    <lineage>
        <taxon>Bacteria</taxon>
        <taxon>Bacillati</taxon>
        <taxon>Actinomycetota</taxon>
        <taxon>Actinomycetes</taxon>
        <taxon>Kitasatosporales</taxon>
        <taxon>Streptomycetaceae</taxon>
        <taxon>Streptomyces</taxon>
    </lineage>
</organism>
<protein>
    <submittedName>
        <fullName evidence="5">Putative Aliphatic sulfonates family ABC transporter, periplasmic ligand-binding protein (Precursor)</fullName>
    </submittedName>
</protein>